<reference evidence="1 2" key="1">
    <citation type="submission" date="2018-07" db="EMBL/GenBank/DDBJ databases">
        <title>A high quality draft genome assembly of the barn swallow (H. rustica rustica).</title>
        <authorList>
            <person name="Formenti G."/>
            <person name="Chiara M."/>
            <person name="Poveda L."/>
            <person name="Francoijs K.-J."/>
            <person name="Bonisoli-Alquati A."/>
            <person name="Canova L."/>
            <person name="Gianfranceschi L."/>
            <person name="Horner D.S."/>
            <person name="Saino N."/>
        </authorList>
    </citation>
    <scope>NUCLEOTIDE SEQUENCE [LARGE SCALE GENOMIC DNA]</scope>
    <source>
        <strain evidence="1">Chelidonia</strain>
        <tissue evidence="1">Blood</tissue>
    </source>
</reference>
<dbReference type="GO" id="GO:0061343">
    <property type="term" value="P:cell adhesion involved in heart morphogenesis"/>
    <property type="evidence" value="ECO:0007669"/>
    <property type="project" value="TreeGrafter"/>
</dbReference>
<gene>
    <name evidence="1" type="ORF">DUI87_09095</name>
</gene>
<organism evidence="1 2">
    <name type="scientific">Hirundo rustica rustica</name>
    <dbReference type="NCBI Taxonomy" id="333673"/>
    <lineage>
        <taxon>Eukaryota</taxon>
        <taxon>Metazoa</taxon>
        <taxon>Chordata</taxon>
        <taxon>Craniata</taxon>
        <taxon>Vertebrata</taxon>
        <taxon>Euteleostomi</taxon>
        <taxon>Archelosauria</taxon>
        <taxon>Archosauria</taxon>
        <taxon>Dinosauria</taxon>
        <taxon>Saurischia</taxon>
        <taxon>Theropoda</taxon>
        <taxon>Coelurosauria</taxon>
        <taxon>Aves</taxon>
        <taxon>Neognathae</taxon>
        <taxon>Neoaves</taxon>
        <taxon>Telluraves</taxon>
        <taxon>Australaves</taxon>
        <taxon>Passeriformes</taxon>
        <taxon>Sylvioidea</taxon>
        <taxon>Hirundinidae</taxon>
        <taxon>Hirundo</taxon>
    </lineage>
</organism>
<dbReference type="PANTHER" id="PTHR33395">
    <property type="entry name" value="TRANSCRIPTASE, PUTATIVE-RELATED-RELATED"/>
    <property type="match status" value="1"/>
</dbReference>
<dbReference type="STRING" id="333673.A0A3M0KL74"/>
<comment type="caution">
    <text evidence="1">The sequence shown here is derived from an EMBL/GenBank/DDBJ whole genome shotgun (WGS) entry which is preliminary data.</text>
</comment>
<evidence type="ECO:0000313" key="1">
    <source>
        <dbReference type="EMBL" id="RMC14009.1"/>
    </source>
</evidence>
<dbReference type="AlphaFoldDB" id="A0A3M0KL74"/>
<accession>A0A3M0KL74</accession>
<dbReference type="OrthoDB" id="416454at2759"/>
<dbReference type="PANTHER" id="PTHR33395:SF22">
    <property type="entry name" value="REVERSE TRANSCRIPTASE DOMAIN-CONTAINING PROTEIN"/>
    <property type="match status" value="1"/>
</dbReference>
<name>A0A3M0KL74_HIRRU</name>
<protein>
    <recommendedName>
        <fullName evidence="3">Reverse transcriptase domain-containing protein</fullName>
    </recommendedName>
</protein>
<evidence type="ECO:0000313" key="2">
    <source>
        <dbReference type="Proteomes" id="UP000269221"/>
    </source>
</evidence>
<dbReference type="Proteomes" id="UP000269221">
    <property type="component" value="Unassembled WGS sequence"/>
</dbReference>
<proteinExistence type="predicted"/>
<dbReference type="GO" id="GO:0007508">
    <property type="term" value="P:larval heart development"/>
    <property type="evidence" value="ECO:0007669"/>
    <property type="project" value="TreeGrafter"/>
</dbReference>
<keyword evidence="2" id="KW-1185">Reference proteome</keyword>
<evidence type="ECO:0008006" key="3">
    <source>
        <dbReference type="Google" id="ProtNLM"/>
    </source>
</evidence>
<sequence>MGPDRIHLRILKELADVIAKPLFIFEWFWESREIPKDWKVGDIILIFKGKREDPESYRPVSLISVPGKIMKKTLLGDTEKLLEDNAAISPSQHSFMRGKSCLLNMISFYYLLLRDEDGTLNRSCPSEMFESNSLLE</sequence>
<dbReference type="EMBL" id="QRBI01000105">
    <property type="protein sequence ID" value="RMC14009.1"/>
    <property type="molecule type" value="Genomic_DNA"/>
</dbReference>
<dbReference type="GO" id="GO:0031012">
    <property type="term" value="C:extracellular matrix"/>
    <property type="evidence" value="ECO:0007669"/>
    <property type="project" value="TreeGrafter"/>
</dbReference>